<comment type="caution">
    <text evidence="2">Lacks conserved residue(s) required for the propagation of feature annotation.</text>
</comment>
<evidence type="ECO:0000256" key="2">
    <source>
        <dbReference type="HAMAP-Rule" id="MF_01411"/>
    </source>
</evidence>
<dbReference type="PANTHER" id="PTHR30189:SF1">
    <property type="entry name" value="LPS-ASSEMBLY PROTEIN LPTD"/>
    <property type="match status" value="1"/>
</dbReference>
<name>A0A838YK61_9GAMM</name>
<protein>
    <recommendedName>
        <fullName evidence="2">LPS-assembly protein LptD</fullName>
    </recommendedName>
</protein>
<evidence type="ECO:0000256" key="1">
    <source>
        <dbReference type="ARBA" id="ARBA00023237"/>
    </source>
</evidence>
<dbReference type="EMBL" id="JACETM010000012">
    <property type="protein sequence ID" value="MBA4723960.1"/>
    <property type="molecule type" value="Genomic_DNA"/>
</dbReference>
<comment type="caution">
    <text evidence="4">The sequence shown here is derived from an EMBL/GenBank/DDBJ whole genome shotgun (WGS) entry which is preliminary data.</text>
</comment>
<keyword evidence="2" id="KW-0472">Membrane</keyword>
<evidence type="ECO:0000313" key="4">
    <source>
        <dbReference type="EMBL" id="MBA4723960.1"/>
    </source>
</evidence>
<comment type="subcellular location">
    <subcellularLocation>
        <location evidence="2">Cell outer membrane</location>
    </subcellularLocation>
</comment>
<comment type="subunit">
    <text evidence="2">Component of the lipopolysaccharide transport and assembly complex. Interacts with LptE and LptA.</text>
</comment>
<keyword evidence="1 2" id="KW-0998">Cell outer membrane</keyword>
<reference evidence="4 5" key="1">
    <citation type="submission" date="2020-06" db="EMBL/GenBank/DDBJ databases">
        <title>Dysbiosis in marine aquaculture revealed through microbiome analysis: reverse ecology for environmental sustainability.</title>
        <authorList>
            <person name="Haro-Moreno J.M."/>
            <person name="Coutinho F.H."/>
            <person name="Zaragoza-Solas A."/>
            <person name="Picazo A."/>
            <person name="Almagro-Moreno S."/>
            <person name="Lopez-Perez M."/>
        </authorList>
    </citation>
    <scope>NUCLEOTIDE SEQUENCE [LARGE SCALE GENOMIC DNA]</scope>
    <source>
        <strain evidence="4">MCMED-G42</strain>
    </source>
</reference>
<dbReference type="InterPro" id="IPR007543">
    <property type="entry name" value="LptD_C"/>
</dbReference>
<dbReference type="GO" id="GO:1990351">
    <property type="term" value="C:transporter complex"/>
    <property type="evidence" value="ECO:0007669"/>
    <property type="project" value="TreeGrafter"/>
</dbReference>
<comment type="similarity">
    <text evidence="2">Belongs to the LptD family.</text>
</comment>
<dbReference type="Pfam" id="PF04453">
    <property type="entry name" value="LptD"/>
    <property type="match status" value="1"/>
</dbReference>
<dbReference type="GO" id="GO:0009279">
    <property type="term" value="C:cell outer membrane"/>
    <property type="evidence" value="ECO:0007669"/>
    <property type="project" value="UniProtKB-SubCell"/>
</dbReference>
<dbReference type="GO" id="GO:0015920">
    <property type="term" value="P:lipopolysaccharide transport"/>
    <property type="evidence" value="ECO:0007669"/>
    <property type="project" value="InterPro"/>
</dbReference>
<accession>A0A838YK61</accession>
<gene>
    <name evidence="2" type="primary">lptD</name>
    <name evidence="4" type="ORF">H2021_01965</name>
</gene>
<feature type="domain" description="LptD C-terminal" evidence="3">
    <location>
        <begin position="301"/>
        <end position="679"/>
    </location>
</feature>
<organism evidence="4 5">
    <name type="scientific">SAR86 cluster bacterium</name>
    <dbReference type="NCBI Taxonomy" id="2030880"/>
    <lineage>
        <taxon>Bacteria</taxon>
        <taxon>Pseudomonadati</taxon>
        <taxon>Pseudomonadota</taxon>
        <taxon>Gammaproteobacteria</taxon>
        <taxon>SAR86 cluster</taxon>
    </lineage>
</organism>
<dbReference type="AlphaFoldDB" id="A0A838YK61"/>
<evidence type="ECO:0000313" key="5">
    <source>
        <dbReference type="Proteomes" id="UP000585327"/>
    </source>
</evidence>
<dbReference type="InterPro" id="IPR020889">
    <property type="entry name" value="LipoPS_assembly_LptD"/>
</dbReference>
<dbReference type="Proteomes" id="UP000585327">
    <property type="component" value="Unassembled WGS sequence"/>
</dbReference>
<keyword evidence="2" id="KW-0732">Signal</keyword>
<dbReference type="GO" id="GO:0043165">
    <property type="term" value="P:Gram-negative-bacterium-type cell outer membrane assembly"/>
    <property type="evidence" value="ECO:0007669"/>
    <property type="project" value="UniProtKB-UniRule"/>
</dbReference>
<sequence>MNKKNYICIVCIGFFVLPEALYAGVRDHLIEDTSNNLSCYSYKPYLGKISNTKDFDINSTEFELTKSNKLILNGDVVLDFNEGLLKAGSAIIDRDKNIIEYTNDGYITLSNGLFSSKSGLFDQANKALFLTNGEMFIPDRNLIISFDELSGGVENDMNIAGASITSCGDPSEGWSLEAKSLNIDNVSKRGLAKNLTLKLFDKNVLYLPWIPFSISSERTSGFLEPSLSYSSDGLDATIPYYRVLSSTSDLTIAPRIIASRGTGLELNIRKAHNKKFLRNLDLTYLSKDKEFSREFEEKKGSRWAYSLGDSFQYKNYFGYLDWSKSSDQMVLRDIPGENISIGSQRSENLAQTLFFKASYSNLDISLKHEGYQSLNPILTNGYKKSPEVDINYQKNINQFNVSYRMNYAKFDADLIHGYFGYKTMGGYVYRNDNPIEGSRIYSSLNIENKKIYKNLKISSELGFKNISYDIKSSMMDVNDVTVPNALVKLSSSFFNSSNGSVKIIEPKLVLGYVGYEDQINNPIFDSDELSPNNQLFNNHRFSGLDRIGDQKFYTFGLSYQKIVSGMKKVKIDISKKIYLEDRKVWLNPMTEMTMTTGMTMHAEPIVAMASFMPKKNSMIMMYGGLDEETDSMMLGGLNLKKSFAKGSLGYSRRYRRMAGSFNIEMDYSEAFAAYKITQNIDLLAKLKRDHATDINIESLVGLKYQNCCIGVQLTISDKELSKYIGFDSNENYQYLDNAWNNIIDIENKSRINLSFELKGFNSSFDKMSRLFNNSLLNY</sequence>
<evidence type="ECO:0000259" key="3">
    <source>
        <dbReference type="Pfam" id="PF04453"/>
    </source>
</evidence>
<comment type="function">
    <text evidence="2">Together with LptE, is involved in the assembly of lipopolysaccharide (LPS) at the surface of the outer membrane.</text>
</comment>
<dbReference type="PANTHER" id="PTHR30189">
    <property type="entry name" value="LPS-ASSEMBLY PROTEIN"/>
    <property type="match status" value="1"/>
</dbReference>
<dbReference type="HAMAP" id="MF_01411">
    <property type="entry name" value="LPS_assembly_LptD"/>
    <property type="match status" value="1"/>
</dbReference>
<proteinExistence type="inferred from homology"/>
<dbReference type="InterPro" id="IPR050218">
    <property type="entry name" value="LptD"/>
</dbReference>